<protein>
    <submittedName>
        <fullName evidence="2">Uncharacterized protein</fullName>
    </submittedName>
</protein>
<dbReference type="KEGG" id="mhf:MHF_0666"/>
<proteinExistence type="predicted"/>
<reference key="2">
    <citation type="submission" date="2011-05" db="EMBL/GenBank/DDBJ databases">
        <title>The Genome of Mycoplasma haemofelis Strain Ohio2, a pathogenic hemoplasma of the cat.</title>
        <authorList>
            <person name="Santos A.P."/>
            <person name="Guimaraes A.M.S."/>
            <person name="SanMiguel P.J."/>
            <person name="Martin S.W."/>
            <person name="Messick J.B."/>
        </authorList>
    </citation>
    <scope>NUCLEOTIDE SEQUENCE</scope>
    <source>
        <strain>Ohio2</strain>
    </source>
</reference>
<reference evidence="2 3" key="1">
    <citation type="journal article" date="2011" name="J. Bacteriol.">
        <title>Complete genome sequences of two hemotropic Mycoplasmas, Mycoplasma haemofelis strain Ohio2 and Mycoplasma suis strain Illinois.</title>
        <authorList>
            <person name="Messick J.B."/>
            <person name="Santos A.P."/>
            <person name="Guimaraes A.M."/>
        </authorList>
    </citation>
    <scope>NUCLEOTIDE SEQUENCE [LARGE SCALE GENOMIC DNA]</scope>
    <source>
        <strain evidence="2 3">Ohio2</strain>
    </source>
</reference>
<evidence type="ECO:0000313" key="2">
    <source>
        <dbReference type="EMBL" id="AEG72938.1"/>
    </source>
</evidence>
<feature type="compositionally biased region" description="Polar residues" evidence="1">
    <location>
        <begin position="176"/>
        <end position="188"/>
    </location>
</feature>
<evidence type="ECO:0000313" key="3">
    <source>
        <dbReference type="Proteomes" id="UP000007952"/>
    </source>
</evidence>
<dbReference type="EMBL" id="CP002808">
    <property type="protein sequence ID" value="AEG72938.1"/>
    <property type="molecule type" value="Genomic_DNA"/>
</dbReference>
<organism evidence="2 3">
    <name type="scientific">Mycoplasma haemofelis (strain Ohio2)</name>
    <dbReference type="NCBI Taxonomy" id="859194"/>
    <lineage>
        <taxon>Bacteria</taxon>
        <taxon>Bacillati</taxon>
        <taxon>Mycoplasmatota</taxon>
        <taxon>Mollicutes</taxon>
        <taxon>Mycoplasmataceae</taxon>
        <taxon>Mycoplasma</taxon>
    </lineage>
</organism>
<feature type="region of interest" description="Disordered" evidence="1">
    <location>
        <begin position="157"/>
        <end position="193"/>
    </location>
</feature>
<name>F6FI90_MYCHI</name>
<evidence type="ECO:0000256" key="1">
    <source>
        <dbReference type="SAM" id="MobiDB-lite"/>
    </source>
</evidence>
<accession>F6FI90</accession>
<gene>
    <name evidence="2" type="ordered locus">MHF_0666</name>
</gene>
<dbReference type="AlphaFoldDB" id="F6FI90"/>
<dbReference type="Proteomes" id="UP000007952">
    <property type="component" value="Chromosome"/>
</dbReference>
<dbReference type="HOGENOM" id="CLU_098620_0_0_14"/>
<sequence length="221" mass="24457">MKLLIIEATVTMSLTPKLALATAGGGSAITGGIIYSQISSKTSISELIKQEGKTILLSGTSEKGDWGAAWKTYKTSNNPWKLDVTGEEATQAFKDACKSRSEVPIKDSSDKRFQEIKSWCTRNLTVSEWLQKEGIQILKKGDSADKWNKAWGSYKGASVNKKEGSQPADNDVWGTSDWSTQKNQNTPSDKFKEKCEEKAKVKVADTSSEDFQRVKAWCWSK</sequence>